<dbReference type="CDD" id="cd07816">
    <property type="entry name" value="Bet_v1-like"/>
    <property type="match status" value="1"/>
</dbReference>
<dbReference type="InterPro" id="IPR023393">
    <property type="entry name" value="START-like_dom_sf"/>
</dbReference>
<dbReference type="GO" id="GO:0006952">
    <property type="term" value="P:defense response"/>
    <property type="evidence" value="ECO:0007669"/>
    <property type="project" value="UniProtKB-KW"/>
</dbReference>
<keyword evidence="2" id="KW-0611">Plant defense</keyword>
<reference evidence="5" key="1">
    <citation type="submission" date="2022-08" db="EMBL/GenBank/DDBJ databases">
        <authorList>
            <person name="Gutierrez-Valencia J."/>
        </authorList>
    </citation>
    <scope>NUCLEOTIDE SEQUENCE</scope>
</reference>
<dbReference type="GO" id="GO:0009738">
    <property type="term" value="P:abscisic acid-activated signaling pathway"/>
    <property type="evidence" value="ECO:0007669"/>
    <property type="project" value="InterPro"/>
</dbReference>
<feature type="non-terminal residue" evidence="5">
    <location>
        <position position="1"/>
    </location>
</feature>
<evidence type="ECO:0000313" key="5">
    <source>
        <dbReference type="EMBL" id="CAI0540149.1"/>
    </source>
</evidence>
<dbReference type="GO" id="GO:0005737">
    <property type="term" value="C:cytoplasm"/>
    <property type="evidence" value="ECO:0007669"/>
    <property type="project" value="TreeGrafter"/>
</dbReference>
<sequence>FPEIVKSVATDGDGGPGTTQQLNFIEGGQLKFMKEVVDEVDEVKLIYGYTVFGGDTLVAGVEKISYRMTMEESAVGGGGTSCKRTTKFFTSEDGGIGEDEIKAAYEGMRQQFSAVFKGFESYLLAHPSS</sequence>
<dbReference type="SUPFAM" id="SSF55961">
    <property type="entry name" value="Bet v1-like"/>
    <property type="match status" value="1"/>
</dbReference>
<organism evidence="5 6">
    <name type="scientific">Linum tenue</name>
    <dbReference type="NCBI Taxonomy" id="586396"/>
    <lineage>
        <taxon>Eukaryota</taxon>
        <taxon>Viridiplantae</taxon>
        <taxon>Streptophyta</taxon>
        <taxon>Embryophyta</taxon>
        <taxon>Tracheophyta</taxon>
        <taxon>Spermatophyta</taxon>
        <taxon>Magnoliopsida</taxon>
        <taxon>eudicotyledons</taxon>
        <taxon>Gunneridae</taxon>
        <taxon>Pentapetalae</taxon>
        <taxon>rosids</taxon>
        <taxon>fabids</taxon>
        <taxon>Malpighiales</taxon>
        <taxon>Linaceae</taxon>
        <taxon>Linum</taxon>
    </lineage>
</organism>
<dbReference type="InterPro" id="IPR050279">
    <property type="entry name" value="Plant_def-hormone_signal"/>
</dbReference>
<evidence type="ECO:0000259" key="4">
    <source>
        <dbReference type="Pfam" id="PF00407"/>
    </source>
</evidence>
<dbReference type="GO" id="GO:0005634">
    <property type="term" value="C:nucleus"/>
    <property type="evidence" value="ECO:0007669"/>
    <property type="project" value="TreeGrafter"/>
</dbReference>
<comment type="similarity">
    <text evidence="1">Belongs to the BetVI family.</text>
</comment>
<gene>
    <name evidence="5" type="ORF">LITE_LOCUS41561</name>
</gene>
<dbReference type="Pfam" id="PF00407">
    <property type="entry name" value="Bet_v_1"/>
    <property type="match status" value="1"/>
</dbReference>
<evidence type="ECO:0000256" key="2">
    <source>
        <dbReference type="ARBA" id="ARBA00022821"/>
    </source>
</evidence>
<proteinExistence type="inferred from homology"/>
<keyword evidence="6" id="KW-1185">Reference proteome</keyword>
<comment type="caution">
    <text evidence="5">The sequence shown here is derived from an EMBL/GenBank/DDBJ whole genome shotgun (WGS) entry which is preliminary data.</text>
</comment>
<dbReference type="PRINTS" id="PR00634">
    <property type="entry name" value="BETALLERGEN"/>
</dbReference>
<dbReference type="GO" id="GO:0010427">
    <property type="term" value="F:abscisic acid binding"/>
    <property type="evidence" value="ECO:0007669"/>
    <property type="project" value="InterPro"/>
</dbReference>
<dbReference type="PANTHER" id="PTHR31213:SF81">
    <property type="entry name" value="BET V I_MAJOR LATEX PROTEIN DOMAIN-CONTAINING PROTEIN"/>
    <property type="match status" value="1"/>
</dbReference>
<keyword evidence="3" id="KW-0568">Pathogenesis-related protein</keyword>
<dbReference type="GO" id="GO:0004864">
    <property type="term" value="F:protein phosphatase inhibitor activity"/>
    <property type="evidence" value="ECO:0007669"/>
    <property type="project" value="InterPro"/>
</dbReference>
<evidence type="ECO:0000256" key="3">
    <source>
        <dbReference type="ARBA" id="ARBA00023265"/>
    </source>
</evidence>
<dbReference type="EMBL" id="CAMGYJ010000009">
    <property type="protein sequence ID" value="CAI0540149.1"/>
    <property type="molecule type" value="Genomic_DNA"/>
</dbReference>
<dbReference type="PANTHER" id="PTHR31213">
    <property type="entry name" value="OS08G0374000 PROTEIN-RELATED"/>
    <property type="match status" value="1"/>
</dbReference>
<dbReference type="GO" id="GO:0038023">
    <property type="term" value="F:signaling receptor activity"/>
    <property type="evidence" value="ECO:0007669"/>
    <property type="project" value="InterPro"/>
</dbReference>
<dbReference type="Gene3D" id="3.30.530.20">
    <property type="match status" value="1"/>
</dbReference>
<dbReference type="AlphaFoldDB" id="A0AAV0Q3W1"/>
<dbReference type="Proteomes" id="UP001154282">
    <property type="component" value="Unassembled WGS sequence"/>
</dbReference>
<accession>A0AAV0Q3W1</accession>
<name>A0AAV0Q3W1_9ROSI</name>
<evidence type="ECO:0000256" key="1">
    <source>
        <dbReference type="ARBA" id="ARBA00009744"/>
    </source>
</evidence>
<dbReference type="InterPro" id="IPR000916">
    <property type="entry name" value="Bet_v_I/MLP"/>
</dbReference>
<feature type="domain" description="Bet v I/Major latex protein" evidence="4">
    <location>
        <begin position="10"/>
        <end position="125"/>
    </location>
</feature>
<evidence type="ECO:0000313" key="6">
    <source>
        <dbReference type="Proteomes" id="UP001154282"/>
    </source>
</evidence>
<protein>
    <recommendedName>
        <fullName evidence="4">Bet v I/Major latex protein domain-containing protein</fullName>
    </recommendedName>
</protein>
<dbReference type="FunFam" id="3.30.530.20:FF:000007">
    <property type="entry name" value="Major pollen allergen Bet v 1-A"/>
    <property type="match status" value="1"/>
</dbReference>
<dbReference type="InterPro" id="IPR024949">
    <property type="entry name" value="Bet_v_I_allergen"/>
</dbReference>